<dbReference type="EMBL" id="CP013729">
    <property type="protein sequence ID" value="ALV08020.1"/>
    <property type="molecule type" value="Genomic_DNA"/>
</dbReference>
<keyword evidence="5" id="KW-1185">Reference proteome</keyword>
<keyword evidence="3" id="KW-0472">Membrane</keyword>
<dbReference type="PANTHER" id="PTHR23539">
    <property type="entry name" value="MFS TRANSPORTER"/>
    <property type="match status" value="1"/>
</dbReference>
<dbReference type="GO" id="GO:0022857">
    <property type="term" value="F:transmembrane transporter activity"/>
    <property type="evidence" value="ECO:0007669"/>
    <property type="project" value="InterPro"/>
</dbReference>
<dbReference type="InterPro" id="IPR011701">
    <property type="entry name" value="MFS"/>
</dbReference>
<dbReference type="Proteomes" id="UP000060699">
    <property type="component" value="Chromosome"/>
</dbReference>
<dbReference type="STRING" id="76731.RD2015_3564"/>
<dbReference type="RefSeq" id="WP_058936049.1">
    <property type="nucleotide sequence ID" value="NZ_CP013729.1"/>
</dbReference>
<proteinExistence type="predicted"/>
<dbReference type="Gene3D" id="1.20.1250.20">
    <property type="entry name" value="MFS general substrate transporter like domains"/>
    <property type="match status" value="2"/>
</dbReference>
<protein>
    <submittedName>
        <fullName evidence="4">Arabinose efflux permease family protein</fullName>
    </submittedName>
</protein>
<dbReference type="Pfam" id="PF07690">
    <property type="entry name" value="MFS_1"/>
    <property type="match status" value="1"/>
</dbReference>
<dbReference type="OrthoDB" id="9812574at2"/>
<dbReference type="InterPro" id="IPR020846">
    <property type="entry name" value="MFS_dom"/>
</dbReference>
<sequence length="440" mass="45056">MTTLHPSRRSRRALDALAFLVPDVQGGVGPFLIVFMSGALGWDAQRIGTVLSVSALAGLAAQAPAGALIDRSAHAPRWIAGALATIAACLGVMAHWPSFAVILLGQSVVGVAGALVAPAVAAVSLGLMGRKGLDARIGRNSALSAAGTVMWALGTGWLAHRYGPRSMFFFAMVLALPTLGAALMIRREDIDVRLARGADHDAEHGSADALTATSPMTRLRQIATVLWQVPGLRVLLTCAFLFHLANAAMLTLVAQMLGHRGDAGLGGSGGHGSAALWLSGSVIATQLISIPIGLALSRWAPGRARRPLFLTAFAVLALRGLLYLRVDHPLGLLALQLLDGAGACLFGIMLTLVIGDLTRGRGHFSLVLGLAGTCVGLGAAASNLLAGHLAHTAGPGTAFALLALVACAALLLFAARMPETGQARLSSSTPGAALRSPTLS</sequence>
<dbReference type="KEGG" id="rdp:RD2015_3564"/>
<dbReference type="PROSITE" id="PS50850">
    <property type="entry name" value="MFS"/>
    <property type="match status" value="1"/>
</dbReference>
<evidence type="ECO:0000313" key="4">
    <source>
        <dbReference type="EMBL" id="ALV08020.1"/>
    </source>
</evidence>
<dbReference type="CDD" id="cd06174">
    <property type="entry name" value="MFS"/>
    <property type="match status" value="1"/>
</dbReference>
<evidence type="ECO:0000256" key="2">
    <source>
        <dbReference type="ARBA" id="ARBA00022989"/>
    </source>
</evidence>
<accession>A0A0U3N1H1</accession>
<name>A0A0U3N1H1_9BURK</name>
<keyword evidence="1" id="KW-0812">Transmembrane</keyword>
<keyword evidence="2" id="KW-1133">Transmembrane helix</keyword>
<reference evidence="4 5" key="1">
    <citation type="submission" date="2015-12" db="EMBL/GenBank/DDBJ databases">
        <title>Complete genome of Roseateles depolymerans KCTC 42856.</title>
        <authorList>
            <person name="Kim K.M."/>
        </authorList>
    </citation>
    <scope>NUCLEOTIDE SEQUENCE [LARGE SCALE GENOMIC DNA]</scope>
    <source>
        <strain evidence="4 5">KCTC 42856</strain>
    </source>
</reference>
<organism evidence="4 5">
    <name type="scientific">Roseateles depolymerans</name>
    <dbReference type="NCBI Taxonomy" id="76731"/>
    <lineage>
        <taxon>Bacteria</taxon>
        <taxon>Pseudomonadati</taxon>
        <taxon>Pseudomonadota</taxon>
        <taxon>Betaproteobacteria</taxon>
        <taxon>Burkholderiales</taxon>
        <taxon>Sphaerotilaceae</taxon>
        <taxon>Roseateles</taxon>
    </lineage>
</organism>
<dbReference type="AlphaFoldDB" id="A0A0U3N1H1"/>
<dbReference type="SUPFAM" id="SSF103473">
    <property type="entry name" value="MFS general substrate transporter"/>
    <property type="match status" value="1"/>
</dbReference>
<evidence type="ECO:0000256" key="3">
    <source>
        <dbReference type="ARBA" id="ARBA00023136"/>
    </source>
</evidence>
<evidence type="ECO:0000313" key="5">
    <source>
        <dbReference type="Proteomes" id="UP000060699"/>
    </source>
</evidence>
<dbReference type="InterPro" id="IPR036259">
    <property type="entry name" value="MFS_trans_sf"/>
</dbReference>
<evidence type="ECO:0000256" key="1">
    <source>
        <dbReference type="ARBA" id="ARBA00022692"/>
    </source>
</evidence>
<dbReference type="PANTHER" id="PTHR23539:SF1">
    <property type="entry name" value="MAJOR FACILITATOR SUPERFAMILY (MFS) PROFILE DOMAIN-CONTAINING PROTEIN"/>
    <property type="match status" value="1"/>
</dbReference>
<gene>
    <name evidence="4" type="ORF">RD2015_3564</name>
</gene>